<dbReference type="PIRSF" id="PIRSF017300">
    <property type="entry name" value="snoRNP_Mpp10"/>
    <property type="match status" value="1"/>
</dbReference>
<dbReference type="VEuPathDB" id="FungiDB:T551_01650"/>
<proteinExistence type="inferred from homology"/>
<evidence type="ECO:0000313" key="8">
    <source>
        <dbReference type="EMBL" id="KTW31098.1"/>
    </source>
</evidence>
<evidence type="ECO:0000256" key="2">
    <source>
        <dbReference type="ARBA" id="ARBA00022517"/>
    </source>
</evidence>
<comment type="subcellular location">
    <subcellularLocation>
        <location evidence="1 7">Nucleus</location>
        <location evidence="1 7">Nucleolus</location>
    </subcellularLocation>
</comment>
<dbReference type="GO" id="GO:0005732">
    <property type="term" value="C:sno(s)RNA-containing ribonucleoprotein complex"/>
    <property type="evidence" value="ECO:0007669"/>
    <property type="project" value="UniProtKB-UniRule"/>
</dbReference>
<comment type="caution">
    <text evidence="8">The sequence shown here is derived from an EMBL/GenBank/DDBJ whole genome shotgun (WGS) entry which is preliminary data.</text>
</comment>
<dbReference type="RefSeq" id="XP_018230088.1">
    <property type="nucleotide sequence ID" value="XM_018373913.1"/>
</dbReference>
<dbReference type="STRING" id="1408657.A0A0W4ZRU9"/>
<dbReference type="GO" id="GO:0034457">
    <property type="term" value="C:Mpp10 complex"/>
    <property type="evidence" value="ECO:0007669"/>
    <property type="project" value="UniProtKB-UniRule"/>
</dbReference>
<dbReference type="GeneID" id="28940168"/>
<name>A0A0W4ZRU9_PNEJ7</name>
<evidence type="ECO:0000313" key="9">
    <source>
        <dbReference type="Proteomes" id="UP000053447"/>
    </source>
</evidence>
<sequence>MRYETSRQLNSLLCNPKLFLKPSNELHSIILCQVKKLLDPIVKQNSIFEELYIDNLDNNQIFEEVKLITDELLDKLEELNFILKSQINFQEKKKHNETERDTIERNIDNSLKITERDSKKNKTCLNMYVNNTLLINDDFTLKEDKEVNRTKDSKQNNLVSIDGFNKTKLKKIDKLYEKEDSEETHSLFNLNDTEINEEYATQEIENTNEIRYTDFFSPTEELNYKELSIKNITENGSEDADKSEESTYMEEVEKNNAFKVPEDLFELTNDKINEKKVAIDKSKYTKNQEILSKKIKELEIENITKKDWKLMGEVKAKDRSINSLLEEDIEFERATRSIPITTKENILNLEEIIRKRIMDSNFDEIQKVYPKEKKIFNTSKLLEIYDRKNEKSLTEIYEDEYKKKTDPTYLEKEDQKLNKEHNEIKELFQKAIKKLNSLSNLYYKPKYAKPSLNIVSNVSTIVMEEAQPSSFTASTMLAPHEIYVTGSEKNNKEVFERSGVVIAKDEMTRQEKLRIRRRLESKKKRHRSLLNKTNRLTDKITKILKKGNIKIIQPNNEAKNISAQILKKNNKKIKNSAVLKL</sequence>
<keyword evidence="9" id="KW-1185">Reference proteome</keyword>
<dbReference type="GO" id="GO:0032040">
    <property type="term" value="C:small-subunit processome"/>
    <property type="evidence" value="ECO:0007669"/>
    <property type="project" value="TreeGrafter"/>
</dbReference>
<keyword evidence="3 7" id="KW-0698">rRNA processing</keyword>
<dbReference type="GO" id="GO:0006364">
    <property type="term" value="P:rRNA processing"/>
    <property type="evidence" value="ECO:0007669"/>
    <property type="project" value="UniProtKB-KW"/>
</dbReference>
<dbReference type="PANTHER" id="PTHR17039">
    <property type="entry name" value="U3 SMALL NUCLEOLAR RIBONUCLEOPROTEIN PROTEIN MPP10"/>
    <property type="match status" value="1"/>
</dbReference>
<evidence type="ECO:0000256" key="3">
    <source>
        <dbReference type="ARBA" id="ARBA00022552"/>
    </source>
</evidence>
<protein>
    <recommendedName>
        <fullName evidence="7">U3 small nucleolar ribonucleoprotein protein MPP10</fullName>
    </recommendedName>
</protein>
<dbReference type="AlphaFoldDB" id="A0A0W4ZRU9"/>
<comment type="function">
    <text evidence="7">Involved in nucleolar processing of pre-18S ribosomal RNA.</text>
</comment>
<dbReference type="InterPro" id="IPR012173">
    <property type="entry name" value="Mpp10"/>
</dbReference>
<keyword evidence="4 7" id="KW-0539">Nucleus</keyword>
<evidence type="ECO:0000256" key="7">
    <source>
        <dbReference type="PIRNR" id="PIRNR017300"/>
    </source>
</evidence>
<evidence type="ECO:0000256" key="5">
    <source>
        <dbReference type="ARBA" id="ARBA00023274"/>
    </source>
</evidence>
<evidence type="ECO:0000256" key="1">
    <source>
        <dbReference type="ARBA" id="ARBA00004604"/>
    </source>
</evidence>
<gene>
    <name evidence="8" type="ORF">T551_01650</name>
</gene>
<keyword evidence="2 7" id="KW-0690">Ribosome biogenesis</keyword>
<dbReference type="eggNOG" id="KOG2600">
    <property type="taxonomic scope" value="Eukaryota"/>
</dbReference>
<evidence type="ECO:0000256" key="6">
    <source>
        <dbReference type="ARBA" id="ARBA00029455"/>
    </source>
</evidence>
<dbReference type="Pfam" id="PF04006">
    <property type="entry name" value="Mpp10"/>
    <property type="match status" value="1"/>
</dbReference>
<dbReference type="OrthoDB" id="445326at2759"/>
<comment type="similarity">
    <text evidence="6 7">Belongs to the MPP10 family.</text>
</comment>
<dbReference type="Proteomes" id="UP000053447">
    <property type="component" value="Unassembled WGS sequence"/>
</dbReference>
<dbReference type="EMBL" id="LFWA01000006">
    <property type="protein sequence ID" value="KTW31098.1"/>
    <property type="molecule type" value="Genomic_DNA"/>
</dbReference>
<dbReference type="PANTHER" id="PTHR17039:SF0">
    <property type="entry name" value="U3 SMALL NUCLEOLAR RIBONUCLEOPROTEIN PROTEIN MPP10"/>
    <property type="match status" value="1"/>
</dbReference>
<keyword evidence="5 7" id="KW-0687">Ribonucleoprotein</keyword>
<reference evidence="9" key="1">
    <citation type="journal article" date="2016" name="Nat. Commun.">
        <title>Genome analysis of three Pneumocystis species reveals adaptation mechanisms to life exclusively in mammalian hosts.</title>
        <authorList>
            <person name="Ma L."/>
            <person name="Chen Z."/>
            <person name="Huang D.W."/>
            <person name="Kutty G."/>
            <person name="Ishihara M."/>
            <person name="Wang H."/>
            <person name="Abouelleil A."/>
            <person name="Bishop L."/>
            <person name="Davey E."/>
            <person name="Deng R."/>
            <person name="Deng X."/>
            <person name="Fan L."/>
            <person name="Fantoni G."/>
            <person name="Fitzgerald M."/>
            <person name="Gogineni E."/>
            <person name="Goldberg J.M."/>
            <person name="Handley G."/>
            <person name="Hu X."/>
            <person name="Huber C."/>
            <person name="Jiao X."/>
            <person name="Jones K."/>
            <person name="Levin J.Z."/>
            <person name="Liu Y."/>
            <person name="Macdonald P."/>
            <person name="Melnikov A."/>
            <person name="Raley C."/>
            <person name="Sassi M."/>
            <person name="Sherman B.T."/>
            <person name="Song X."/>
            <person name="Sykes S."/>
            <person name="Tran B."/>
            <person name="Walsh L."/>
            <person name="Xia Y."/>
            <person name="Yang J."/>
            <person name="Young S."/>
            <person name="Zeng Q."/>
            <person name="Zheng X."/>
            <person name="Stephens R."/>
            <person name="Nusbaum C."/>
            <person name="Birren B.W."/>
            <person name="Azadi P."/>
            <person name="Lempicki R.A."/>
            <person name="Cuomo C.A."/>
            <person name="Kovacs J.A."/>
        </authorList>
    </citation>
    <scope>NUCLEOTIDE SEQUENCE [LARGE SCALE GENOMIC DNA]</scope>
    <source>
        <strain evidence="9">RU7</strain>
    </source>
</reference>
<organism evidence="8 9">
    <name type="scientific">Pneumocystis jirovecii (strain RU7)</name>
    <name type="common">Human pneumocystis pneumonia agent</name>
    <dbReference type="NCBI Taxonomy" id="1408657"/>
    <lineage>
        <taxon>Eukaryota</taxon>
        <taxon>Fungi</taxon>
        <taxon>Dikarya</taxon>
        <taxon>Ascomycota</taxon>
        <taxon>Taphrinomycotina</taxon>
        <taxon>Pneumocystomycetes</taxon>
        <taxon>Pneumocystaceae</taxon>
        <taxon>Pneumocystis</taxon>
    </lineage>
</organism>
<accession>A0A0W4ZRU9</accession>
<evidence type="ECO:0000256" key="4">
    <source>
        <dbReference type="ARBA" id="ARBA00023242"/>
    </source>
</evidence>